<proteinExistence type="predicted"/>
<dbReference type="Proteomes" id="UP001165393">
    <property type="component" value="Unassembled WGS sequence"/>
</dbReference>
<keyword evidence="7" id="KW-1185">Reference proteome</keyword>
<dbReference type="AlphaFoldDB" id="A0AA42B7G3"/>
<comment type="caution">
    <text evidence="6">The sequence shown here is derived from an EMBL/GenBank/DDBJ whole genome shotgun (WGS) entry which is preliminary data.</text>
</comment>
<dbReference type="InterPro" id="IPR036271">
    <property type="entry name" value="Tet_transcr_reg_TetR-rel_C_sf"/>
</dbReference>
<name>A0AA42B7G3_9GAMM</name>
<keyword evidence="2 4" id="KW-0238">DNA-binding</keyword>
<evidence type="ECO:0000256" key="1">
    <source>
        <dbReference type="ARBA" id="ARBA00023015"/>
    </source>
</evidence>
<dbReference type="PANTHER" id="PTHR47506:SF3">
    <property type="entry name" value="HTH-TYPE TRANSCRIPTIONAL REGULATOR LMRA"/>
    <property type="match status" value="1"/>
</dbReference>
<dbReference type="PANTHER" id="PTHR47506">
    <property type="entry name" value="TRANSCRIPTIONAL REGULATORY PROTEIN"/>
    <property type="match status" value="1"/>
</dbReference>
<keyword evidence="1" id="KW-0805">Transcription regulation</keyword>
<organism evidence="6 7">
    <name type="scientific">Echinimonas agarilytica</name>
    <dbReference type="NCBI Taxonomy" id="1215918"/>
    <lineage>
        <taxon>Bacteria</taxon>
        <taxon>Pseudomonadati</taxon>
        <taxon>Pseudomonadota</taxon>
        <taxon>Gammaproteobacteria</taxon>
        <taxon>Alteromonadales</taxon>
        <taxon>Echinimonadaceae</taxon>
        <taxon>Echinimonas</taxon>
    </lineage>
</organism>
<evidence type="ECO:0000313" key="6">
    <source>
        <dbReference type="EMBL" id="MCM2679586.1"/>
    </source>
</evidence>
<reference evidence="6 7" key="1">
    <citation type="journal article" date="2013" name="Antonie Van Leeuwenhoek">
        <title>Echinimonas agarilytica gen. nov., sp. nov., a new gammaproteobacterium isolated from the sea urchin Strongylocentrotus intermedius.</title>
        <authorList>
            <person name="Nedashkovskaya O.I."/>
            <person name="Stenkova A.M."/>
            <person name="Zhukova N.V."/>
            <person name="Van Trappen S."/>
            <person name="Lee J.S."/>
            <person name="Kim S.B."/>
        </authorList>
    </citation>
    <scope>NUCLEOTIDE SEQUENCE [LARGE SCALE GENOMIC DNA]</scope>
    <source>
        <strain evidence="6 7">KMM 6351</strain>
    </source>
</reference>
<dbReference type="PROSITE" id="PS50977">
    <property type="entry name" value="HTH_TETR_2"/>
    <property type="match status" value="1"/>
</dbReference>
<dbReference type="GO" id="GO:0003677">
    <property type="term" value="F:DNA binding"/>
    <property type="evidence" value="ECO:0007669"/>
    <property type="project" value="UniProtKB-UniRule"/>
</dbReference>
<feature type="domain" description="HTH tetR-type" evidence="5">
    <location>
        <begin position="4"/>
        <end position="64"/>
    </location>
</feature>
<protein>
    <submittedName>
        <fullName evidence="6">TetR/AcrR family transcriptional regulator</fullName>
    </submittedName>
</protein>
<keyword evidence="3" id="KW-0804">Transcription</keyword>
<sequence>MADQGKKQVLIETAFALFNEFGFHATGIDTIMRESGVSKTTLYKYFRTKDELILAVLKYRHAQLEQSLQGAIDDAISQQPNADSSVHALSVFDGLAEWFNSPQFYGCNFINASAEFSQHNHPIHQYADFHKRWIMSFVAKVLGKGHESLAQQLSLLMDGAIVAAHVRGDKSAAETAKAIAQKLI</sequence>
<dbReference type="RefSeq" id="WP_251261033.1">
    <property type="nucleotide sequence ID" value="NZ_JAMQGP010000003.1"/>
</dbReference>
<evidence type="ECO:0000256" key="3">
    <source>
        <dbReference type="ARBA" id="ARBA00023163"/>
    </source>
</evidence>
<evidence type="ECO:0000256" key="2">
    <source>
        <dbReference type="ARBA" id="ARBA00023125"/>
    </source>
</evidence>
<feature type="DNA-binding region" description="H-T-H motif" evidence="4">
    <location>
        <begin position="27"/>
        <end position="46"/>
    </location>
</feature>
<evidence type="ECO:0000259" key="5">
    <source>
        <dbReference type="PROSITE" id="PS50977"/>
    </source>
</evidence>
<dbReference type="EMBL" id="JAMQGP010000003">
    <property type="protein sequence ID" value="MCM2679586.1"/>
    <property type="molecule type" value="Genomic_DNA"/>
</dbReference>
<gene>
    <name evidence="6" type="ORF">NAF29_07880</name>
</gene>
<evidence type="ECO:0000313" key="7">
    <source>
        <dbReference type="Proteomes" id="UP001165393"/>
    </source>
</evidence>
<dbReference type="InterPro" id="IPR001647">
    <property type="entry name" value="HTH_TetR"/>
</dbReference>
<dbReference type="Gene3D" id="1.10.357.10">
    <property type="entry name" value="Tetracycline Repressor, domain 2"/>
    <property type="match status" value="1"/>
</dbReference>
<dbReference type="SUPFAM" id="SSF48498">
    <property type="entry name" value="Tetracyclin repressor-like, C-terminal domain"/>
    <property type="match status" value="1"/>
</dbReference>
<evidence type="ECO:0000256" key="4">
    <source>
        <dbReference type="PROSITE-ProRule" id="PRU00335"/>
    </source>
</evidence>
<dbReference type="InterPro" id="IPR009057">
    <property type="entry name" value="Homeodomain-like_sf"/>
</dbReference>
<dbReference type="SUPFAM" id="SSF46689">
    <property type="entry name" value="Homeodomain-like"/>
    <property type="match status" value="1"/>
</dbReference>
<dbReference type="PRINTS" id="PR00455">
    <property type="entry name" value="HTHTETR"/>
</dbReference>
<dbReference type="Pfam" id="PF00440">
    <property type="entry name" value="TetR_N"/>
    <property type="match status" value="1"/>
</dbReference>
<accession>A0AA42B7G3</accession>